<protein>
    <submittedName>
        <fullName evidence="1">RteC protein</fullName>
    </submittedName>
</protein>
<accession>A0A379MTE7</accession>
<sequence length="172" mass="19560">MTLLRNESPYSWNKIILFGMYCTHFSTSGSNFTPCNVDHATRREKNAAYRLYLTKALELVESGIELAKILFRSFSNRSTAGTSHLPPLRWVFSQQALLELGTALHGCGALVDEKGAKPTFTVLMRVLCRTFGIVINDIYVKRTQMFDRSQSVTPFLNRMVETVNQMADERLK</sequence>
<evidence type="ECO:0000313" key="2">
    <source>
        <dbReference type="Proteomes" id="UP000255233"/>
    </source>
</evidence>
<dbReference type="EMBL" id="UGVL01000001">
    <property type="protein sequence ID" value="SUE34117.1"/>
    <property type="molecule type" value="Genomic_DNA"/>
</dbReference>
<dbReference type="AlphaFoldDB" id="A0A379MTE7"/>
<dbReference type="STRING" id="880526.GCA_000427365_02317"/>
<keyword evidence="2" id="KW-1185">Reference proteome</keyword>
<dbReference type="Proteomes" id="UP000255233">
    <property type="component" value="Unassembled WGS sequence"/>
</dbReference>
<dbReference type="Pfam" id="PF09357">
    <property type="entry name" value="RteC"/>
    <property type="match status" value="1"/>
</dbReference>
<evidence type="ECO:0000313" key="1">
    <source>
        <dbReference type="EMBL" id="SUE34117.1"/>
    </source>
</evidence>
<reference evidence="1 2" key="1">
    <citation type="submission" date="2018-06" db="EMBL/GenBank/DDBJ databases">
        <authorList>
            <consortium name="Pathogen Informatics"/>
            <person name="Doyle S."/>
        </authorList>
    </citation>
    <scope>NUCLEOTIDE SEQUENCE [LARGE SCALE GENOMIC DNA]</scope>
    <source>
        <strain evidence="1 2">NCTC11190</strain>
    </source>
</reference>
<name>A0A379MTE7_9BACT</name>
<proteinExistence type="predicted"/>
<gene>
    <name evidence="1" type="ORF">NCTC11190_01335</name>
</gene>
<dbReference type="OrthoDB" id="1002967at2"/>
<organism evidence="1 2">
    <name type="scientific">Rikenella microfusus</name>
    <dbReference type="NCBI Taxonomy" id="28139"/>
    <lineage>
        <taxon>Bacteria</taxon>
        <taxon>Pseudomonadati</taxon>
        <taxon>Bacteroidota</taxon>
        <taxon>Bacteroidia</taxon>
        <taxon>Bacteroidales</taxon>
        <taxon>Rikenellaceae</taxon>
        <taxon>Rikenella</taxon>
    </lineage>
</organism>
<dbReference type="InterPro" id="IPR018534">
    <property type="entry name" value="Tet_reg_excision_RteC"/>
</dbReference>